<dbReference type="RefSeq" id="WP_264797220.1">
    <property type="nucleotide sequence ID" value="NZ_BRVS01000027.1"/>
</dbReference>
<protein>
    <recommendedName>
        <fullName evidence="4">Thioesterase</fullName>
    </recommendedName>
</protein>
<comment type="caution">
    <text evidence="2">The sequence shown here is derived from an EMBL/GenBank/DDBJ whole genome shotgun (WGS) entry which is preliminary data.</text>
</comment>
<dbReference type="Proteomes" id="UP001209654">
    <property type="component" value="Unassembled WGS sequence"/>
</dbReference>
<dbReference type="SUPFAM" id="SSF54637">
    <property type="entry name" value="Thioesterase/thiol ester dehydrase-isomerase"/>
    <property type="match status" value="1"/>
</dbReference>
<accession>A0ABQ5MYY6</accession>
<evidence type="ECO:0008006" key="4">
    <source>
        <dbReference type="Google" id="ProtNLM"/>
    </source>
</evidence>
<dbReference type="EMBL" id="BRVS01000027">
    <property type="protein sequence ID" value="GLB69135.1"/>
    <property type="molecule type" value="Genomic_DNA"/>
</dbReference>
<organism evidence="2 3">
    <name type="scientific">Arthrobacter mangrovi</name>
    <dbReference type="NCBI Taxonomy" id="2966350"/>
    <lineage>
        <taxon>Bacteria</taxon>
        <taxon>Bacillati</taxon>
        <taxon>Actinomycetota</taxon>
        <taxon>Actinomycetes</taxon>
        <taxon>Micrococcales</taxon>
        <taxon>Micrococcaceae</taxon>
        <taxon>Arthrobacter</taxon>
    </lineage>
</organism>
<dbReference type="Gene3D" id="3.10.129.10">
    <property type="entry name" value="Hotdog Thioesterase"/>
    <property type="match status" value="1"/>
</dbReference>
<dbReference type="CDD" id="cd00586">
    <property type="entry name" value="4HBT"/>
    <property type="match status" value="1"/>
</dbReference>
<reference evidence="2 3" key="1">
    <citation type="journal article" date="2023" name="Int. J. Syst. Evol. Microbiol.">
        <title>Arthrobacter mangrovi sp. nov., an actinobacterium isolated from the rhizosphere of a mangrove.</title>
        <authorList>
            <person name="Hamada M."/>
            <person name="Saitou S."/>
            <person name="Enomoto N."/>
            <person name="Nanri K."/>
            <person name="Hidaka K."/>
            <person name="Miura T."/>
            <person name="Tamura T."/>
        </authorList>
    </citation>
    <scope>NUCLEOTIDE SEQUENCE [LARGE SCALE GENOMIC DNA]</scope>
    <source>
        <strain evidence="2 3">NBRC 112813</strain>
    </source>
</reference>
<proteinExistence type="predicted"/>
<evidence type="ECO:0000256" key="1">
    <source>
        <dbReference type="SAM" id="MobiDB-lite"/>
    </source>
</evidence>
<feature type="region of interest" description="Disordered" evidence="1">
    <location>
        <begin position="146"/>
        <end position="167"/>
    </location>
</feature>
<evidence type="ECO:0000313" key="2">
    <source>
        <dbReference type="EMBL" id="GLB69135.1"/>
    </source>
</evidence>
<dbReference type="InterPro" id="IPR029069">
    <property type="entry name" value="HotDog_dom_sf"/>
</dbReference>
<gene>
    <name evidence="2" type="ORF">AHIS1636_35780</name>
</gene>
<name>A0ABQ5MYY6_9MICC</name>
<sequence>MDAQVDENEAMFLAGASIERTVEWADTDAAGHQHNSAIMRWVEAAEAQLFRRLELPDYFPSAPRVQQVINYRAKLWFGQRVTATLQVQNIGRTSMTFAFEVHGQPHEKSPGGLAAFGTFTTAHVPHGANNAEPWPAHIRAAIATPRPSLSEPQPAPPISTDCFQMLP</sequence>
<dbReference type="Pfam" id="PF13279">
    <property type="entry name" value="4HBT_2"/>
    <property type="match status" value="1"/>
</dbReference>
<evidence type="ECO:0000313" key="3">
    <source>
        <dbReference type="Proteomes" id="UP001209654"/>
    </source>
</evidence>
<keyword evidence="3" id="KW-1185">Reference proteome</keyword>